<dbReference type="InterPro" id="IPR004263">
    <property type="entry name" value="Exostosin"/>
</dbReference>
<evidence type="ECO:0000313" key="9">
    <source>
        <dbReference type="Proteomes" id="UP000279833"/>
    </source>
</evidence>
<dbReference type="GO" id="GO:0016757">
    <property type="term" value="F:glycosyltransferase activity"/>
    <property type="evidence" value="ECO:0007669"/>
    <property type="project" value="InterPro"/>
</dbReference>
<evidence type="ECO:0000313" key="8">
    <source>
        <dbReference type="EMBL" id="VDP44548.1"/>
    </source>
</evidence>
<dbReference type="Pfam" id="PF09258">
    <property type="entry name" value="Glyco_transf_64"/>
    <property type="match status" value="1"/>
</dbReference>
<dbReference type="AlphaFoldDB" id="A0A183K8U8"/>
<dbReference type="WBParaSite" id="SCUD_0001142801-mRNA-1">
    <property type="protein sequence ID" value="SCUD_0001142801-mRNA-1"/>
    <property type="gene ID" value="SCUD_0001142801"/>
</dbReference>
<keyword evidence="3" id="KW-0808">Transferase</keyword>
<reference evidence="10" key="1">
    <citation type="submission" date="2016-06" db="UniProtKB">
        <authorList>
            <consortium name="WormBaseParasite"/>
        </authorList>
    </citation>
    <scope>IDENTIFICATION</scope>
</reference>
<evidence type="ECO:0000313" key="10">
    <source>
        <dbReference type="WBParaSite" id="SCUD_0001142801-mRNA-1"/>
    </source>
</evidence>
<gene>
    <name evidence="8" type="ORF">SCUD_LOCUS11428</name>
</gene>
<keyword evidence="9" id="KW-1185">Reference proteome</keyword>
<feature type="domain" description="Glycosyl transferase 64" evidence="7">
    <location>
        <begin position="691"/>
        <end position="932"/>
    </location>
</feature>
<protein>
    <submittedName>
        <fullName evidence="10">Glyco_transf_64 domain-containing protein</fullName>
    </submittedName>
</protein>
<organism evidence="10">
    <name type="scientific">Schistosoma curassoni</name>
    <dbReference type="NCBI Taxonomy" id="6186"/>
    <lineage>
        <taxon>Eukaryota</taxon>
        <taxon>Metazoa</taxon>
        <taxon>Spiralia</taxon>
        <taxon>Lophotrochozoa</taxon>
        <taxon>Platyhelminthes</taxon>
        <taxon>Trematoda</taxon>
        <taxon>Digenea</taxon>
        <taxon>Strigeidida</taxon>
        <taxon>Schistosomatoidea</taxon>
        <taxon>Schistosomatidae</taxon>
        <taxon>Schistosoma</taxon>
    </lineage>
</organism>
<evidence type="ECO:0000259" key="7">
    <source>
        <dbReference type="Pfam" id="PF09258"/>
    </source>
</evidence>
<evidence type="ECO:0000256" key="3">
    <source>
        <dbReference type="ARBA" id="ARBA00022679"/>
    </source>
</evidence>
<evidence type="ECO:0000256" key="6">
    <source>
        <dbReference type="SAM" id="Phobius"/>
    </source>
</evidence>
<dbReference type="InterPro" id="IPR015338">
    <property type="entry name" value="GT64_dom"/>
</dbReference>
<keyword evidence="4 6" id="KW-0472">Membrane</keyword>
<dbReference type="STRING" id="6186.A0A183K8U8"/>
<dbReference type="Proteomes" id="UP000279833">
    <property type="component" value="Unassembled WGS sequence"/>
</dbReference>
<dbReference type="InterPro" id="IPR029044">
    <property type="entry name" value="Nucleotide-diphossugar_trans"/>
</dbReference>
<feature type="transmembrane region" description="Helical" evidence="6">
    <location>
        <begin position="21"/>
        <end position="41"/>
    </location>
</feature>
<keyword evidence="5" id="KW-1015">Disulfide bond</keyword>
<reference evidence="8 9" key="2">
    <citation type="submission" date="2018-11" db="EMBL/GenBank/DDBJ databases">
        <authorList>
            <consortium name="Pathogen Informatics"/>
        </authorList>
    </citation>
    <scope>NUCLEOTIDE SEQUENCE [LARGE SCALE GENOMIC DNA]</scope>
    <source>
        <strain evidence="8">Dakar</strain>
        <strain evidence="9">Dakar, Senegal</strain>
    </source>
</reference>
<keyword evidence="6" id="KW-0812">Transmembrane</keyword>
<dbReference type="GO" id="GO:1901135">
    <property type="term" value="P:carbohydrate derivative metabolic process"/>
    <property type="evidence" value="ECO:0007669"/>
    <property type="project" value="UniProtKB-ARBA"/>
</dbReference>
<evidence type="ECO:0000256" key="2">
    <source>
        <dbReference type="ARBA" id="ARBA00010271"/>
    </source>
</evidence>
<dbReference type="SUPFAM" id="SSF53448">
    <property type="entry name" value="Nucleotide-diphospho-sugar transferases"/>
    <property type="match status" value="1"/>
</dbReference>
<evidence type="ECO:0000256" key="5">
    <source>
        <dbReference type="ARBA" id="ARBA00023157"/>
    </source>
</evidence>
<name>A0A183K8U8_9TREM</name>
<sequence length="947" mass="109454">MIYLLPNMQNFYLLIRQNRKFLIVCTCLLTVIFLYIIISLWNPYPSVTSHRLTSVNYLTGKEISHQEKNGNLLLNSASTLPFLIDELMRINHSVHDELIDLHQRRKELVDTNTVLQNQVERLRSILVEHSKQIIRLRATLDSYKQTLSDNTASSAVFYSKWPVVHLKLNNESIKYPSVISSSNELCTIESCINWNRCRFIRFLKFCTDYYGSNNTMSFEQLLQSSPHFTDRCNIENTACLKLTFGVEGAQKCIQGSELTSETVPTCIVLFFNALELDQIYRKYNYSKNHLNFLLVAYSFPENTFRRGFDFLLPINYDILCKYSKKICSISSPLRLLPGRRALLLSFNIGILSKSRLAENHSSLDNLVIEHLKKLDNDSHKKNESTSFISISIHKNTNELESCWSNKYREFLSRNSLSDTDWFPCEDSSSLKLYLNNLQLLRKSTFGLIMTGARNSYLSLGLRIQLINCLANGAIPVFIGNNDIYSDEAINSELLSKVIVHVPKPRVEELPALLQSLPEAHIVEIRRQGQILFQRYFKNKSSQLTTLLLAVSRRLGFPQPPAPHWSSLPAYKEFHPPKQYPIHKENNFQVDLDDFLGPVGPQQSSISYQSNYTGPGGSARLASVSFYGGISDMVNPLWLFPSTPWEPPLPSDAAFVPYGSTNHGLRPINHTINLAGYEFNMNLGGMYPYEQFTILILTYDRFNLLCQTLESFLNLPYLHSVLVIWNNPIPPNPDLSWPQLHVPIKVILSQNNSLNNRFLPYDLIETDAILSIDDDIQLRHDEIVFGFRVWREHRDQLVGFPARAHFWNGSDSSWFYNSDYMCEFSMILTGAAFFHKYYTFAYTWEMSPDIRNMVDDYFNCEDIAMNFLLAHITRKPPLKVTLHWSFDCVYCGSTLHDRPDHYAARSRCINWLTNHYGYNPLMYSQYRADSVLFKTRIPLGKQKCYKYI</sequence>
<evidence type="ECO:0000256" key="4">
    <source>
        <dbReference type="ARBA" id="ARBA00023136"/>
    </source>
</evidence>
<comment type="subcellular location">
    <subcellularLocation>
        <location evidence="1">Endoplasmic reticulum membrane</location>
        <topology evidence="1">Single-pass type II membrane protein</topology>
    </subcellularLocation>
</comment>
<comment type="similarity">
    <text evidence="2">Belongs to the glycosyltransferase 47 family.</text>
</comment>
<evidence type="ECO:0000256" key="1">
    <source>
        <dbReference type="ARBA" id="ARBA00004648"/>
    </source>
</evidence>
<dbReference type="EMBL" id="UZAK01034409">
    <property type="protein sequence ID" value="VDP44548.1"/>
    <property type="molecule type" value="Genomic_DNA"/>
</dbReference>
<dbReference type="PANTHER" id="PTHR48261:SF4">
    <property type="entry name" value="EXOSTOSIN LIKE GLYCOSYLTRANSFERASE 3"/>
    <property type="match status" value="1"/>
</dbReference>
<keyword evidence="6" id="KW-1133">Transmembrane helix</keyword>
<dbReference type="Gene3D" id="3.90.550.10">
    <property type="entry name" value="Spore Coat Polysaccharide Biosynthesis Protein SpsA, Chain A"/>
    <property type="match status" value="1"/>
</dbReference>
<dbReference type="PANTHER" id="PTHR48261">
    <property type="entry name" value="ACETYLGLUCOSAMINYLTRANSFERASE"/>
    <property type="match status" value="1"/>
</dbReference>
<dbReference type="GO" id="GO:0005789">
    <property type="term" value="C:endoplasmic reticulum membrane"/>
    <property type="evidence" value="ECO:0007669"/>
    <property type="project" value="UniProtKB-SubCell"/>
</dbReference>
<accession>A0A183K8U8</accession>
<proteinExistence type="inferred from homology"/>